<dbReference type="SUPFAM" id="SSF52218">
    <property type="entry name" value="Flavoproteins"/>
    <property type="match status" value="1"/>
</dbReference>
<reference evidence="3" key="1">
    <citation type="submission" date="2016-04" db="EMBL/GenBank/DDBJ databases">
        <authorList>
            <person name="Jeon C.O."/>
            <person name="Cho G.Y."/>
            <person name="Jeong H.I."/>
            <person name="Kim K.H."/>
        </authorList>
    </citation>
    <scope>NUCLEOTIDE SEQUENCE [LARGE SCALE GENOMIC DNA]</scope>
    <source>
        <strain evidence="3">LMG 1590</strain>
    </source>
</reference>
<dbReference type="InterPro" id="IPR005025">
    <property type="entry name" value="FMN_Rdtase-like_dom"/>
</dbReference>
<dbReference type="Gene3D" id="3.40.50.360">
    <property type="match status" value="1"/>
</dbReference>
<dbReference type="InterPro" id="IPR050712">
    <property type="entry name" value="NAD(P)H-dep_reductase"/>
</dbReference>
<evidence type="ECO:0000259" key="1">
    <source>
        <dbReference type="Pfam" id="PF03358"/>
    </source>
</evidence>
<dbReference type="InterPro" id="IPR029039">
    <property type="entry name" value="Flavoprotein-like_sf"/>
</dbReference>
<evidence type="ECO:0000313" key="3">
    <source>
        <dbReference type="Proteomes" id="UP000175973"/>
    </source>
</evidence>
<dbReference type="KEGG" id="aasc:A4S02_08260"/>
<dbReference type="Pfam" id="PF03358">
    <property type="entry name" value="FMN_red"/>
    <property type="match status" value="1"/>
</dbReference>
<evidence type="ECO:0000313" key="2">
    <source>
        <dbReference type="EMBL" id="AOW46771.1"/>
    </source>
</evidence>
<dbReference type="RefSeq" id="WP_070323483.1">
    <property type="nucleotide sequence ID" value="NZ_CP015164.1"/>
</dbReference>
<protein>
    <recommendedName>
        <fullName evidence="1">NADPH-dependent FMN reductase-like domain-containing protein</fullName>
    </recommendedName>
</protein>
<dbReference type="EMBL" id="CP015164">
    <property type="protein sequence ID" value="AOW46771.1"/>
    <property type="molecule type" value="Genomic_DNA"/>
</dbReference>
<dbReference type="AlphaFoldDB" id="A0A1D8QWQ8"/>
<dbReference type="PANTHER" id="PTHR30543:SF21">
    <property type="entry name" value="NAD(P)H-DEPENDENT FMN REDUCTASE LOT6"/>
    <property type="match status" value="1"/>
</dbReference>
<dbReference type="GO" id="GO:0016491">
    <property type="term" value="F:oxidoreductase activity"/>
    <property type="evidence" value="ECO:0007669"/>
    <property type="project" value="InterPro"/>
</dbReference>
<accession>A0A1D8QWQ8</accession>
<keyword evidence="3" id="KW-1185">Reference proteome</keyword>
<gene>
    <name evidence="2" type="ORF">A4S02_08260</name>
</gene>
<feature type="domain" description="NADPH-dependent FMN reductase-like" evidence="1">
    <location>
        <begin position="11"/>
        <end position="155"/>
    </location>
</feature>
<dbReference type="GO" id="GO:0005829">
    <property type="term" value="C:cytosol"/>
    <property type="evidence" value="ECO:0007669"/>
    <property type="project" value="TreeGrafter"/>
</dbReference>
<organism evidence="2 3">
    <name type="scientific">Acetobacter ascendens</name>
    <dbReference type="NCBI Taxonomy" id="481146"/>
    <lineage>
        <taxon>Bacteria</taxon>
        <taxon>Pseudomonadati</taxon>
        <taxon>Pseudomonadota</taxon>
        <taxon>Alphaproteobacteria</taxon>
        <taxon>Acetobacterales</taxon>
        <taxon>Acetobacteraceae</taxon>
        <taxon>Acetobacter</taxon>
    </lineage>
</organism>
<proteinExistence type="predicted"/>
<dbReference type="Proteomes" id="UP000175973">
    <property type="component" value="Chromosome"/>
</dbReference>
<dbReference type="PANTHER" id="PTHR30543">
    <property type="entry name" value="CHROMATE REDUCTASE"/>
    <property type="match status" value="1"/>
</dbReference>
<sequence length="193" mass="21581">MTQEKEHLHFVTVLGSLRKASYNGIVARTLPMLAPDGITISALGSIAEFPHYNQDVQEQGFPASVLVMGERIRKADGVIIVTPEYNYSVPGVLKNMLDWLSRLTPQPFARKPVALQTVSPGMIGGARAQYHIRQSMVFMDALVLNRPEVMIGQAADKFDIDKLELTDEKTRAFLTRQIQSLADMARREQKQTI</sequence>
<dbReference type="GO" id="GO:0010181">
    <property type="term" value="F:FMN binding"/>
    <property type="evidence" value="ECO:0007669"/>
    <property type="project" value="TreeGrafter"/>
</dbReference>
<name>A0A1D8QWQ8_9PROT</name>